<dbReference type="NCBIfam" id="TIGR02978">
    <property type="entry name" value="phageshock_pspC"/>
    <property type="match status" value="1"/>
</dbReference>
<gene>
    <name evidence="3" type="primary">pspC</name>
    <name evidence="3" type="ORF">FJQ54_03935</name>
</gene>
<dbReference type="Pfam" id="PF04024">
    <property type="entry name" value="PspC"/>
    <property type="match status" value="1"/>
</dbReference>
<dbReference type="AlphaFoldDB" id="A0A501XV64"/>
<dbReference type="RefSeq" id="WP_140927041.1">
    <property type="nucleotide sequence ID" value="NZ_VFSU01000011.1"/>
</dbReference>
<dbReference type="OrthoDB" id="7359894at2"/>
<evidence type="ECO:0000259" key="2">
    <source>
        <dbReference type="Pfam" id="PF04024"/>
    </source>
</evidence>
<comment type="caution">
    <text evidence="3">The sequence shown here is derived from an EMBL/GenBank/DDBJ whole genome shotgun (WGS) entry which is preliminary data.</text>
</comment>
<evidence type="ECO:0000313" key="4">
    <source>
        <dbReference type="Proteomes" id="UP000319897"/>
    </source>
</evidence>
<keyword evidence="1" id="KW-0472">Membrane</keyword>
<proteinExistence type="predicted"/>
<accession>A0A501XV64</accession>
<keyword evidence="1" id="KW-1133">Transmembrane helix</keyword>
<sequence length="129" mass="14977">MSRRTGFYLDKQNRKFMGVCAGIADYTGFDVTWVRVATVAITLFGFPFPLIAYLAIGWIADPKPGNFYLEEVDPEDKQFWQKTRAAPGRSIREVRSSFRDIDRRLRDIELAYTNPNSRLAREIDDLKHQ</sequence>
<name>A0A501XV64_9SPHN</name>
<feature type="domain" description="Phage shock protein PspC N-terminal" evidence="2">
    <location>
        <begin position="7"/>
        <end position="61"/>
    </location>
</feature>
<keyword evidence="1" id="KW-0812">Transmembrane</keyword>
<keyword evidence="4" id="KW-1185">Reference proteome</keyword>
<protein>
    <submittedName>
        <fullName evidence="3">Envelope stress response membrane protein PspC</fullName>
    </submittedName>
</protein>
<dbReference type="EMBL" id="VFSU01000011">
    <property type="protein sequence ID" value="TPE63994.1"/>
    <property type="molecule type" value="Genomic_DNA"/>
</dbReference>
<evidence type="ECO:0000256" key="1">
    <source>
        <dbReference type="SAM" id="Phobius"/>
    </source>
</evidence>
<dbReference type="InterPro" id="IPR014320">
    <property type="entry name" value="Phageshock_PspC"/>
</dbReference>
<feature type="transmembrane region" description="Helical" evidence="1">
    <location>
        <begin position="36"/>
        <end position="60"/>
    </location>
</feature>
<reference evidence="3 4" key="1">
    <citation type="submission" date="2019-06" db="EMBL/GenBank/DDBJ databases">
        <authorList>
            <person name="Lee I."/>
            <person name="Jang G.I."/>
            <person name="Hwang C.Y."/>
        </authorList>
    </citation>
    <scope>NUCLEOTIDE SEQUENCE [LARGE SCALE GENOMIC DNA]</scope>
    <source>
        <strain evidence="3 4">PAMC 28131</strain>
    </source>
</reference>
<dbReference type="InterPro" id="IPR007168">
    <property type="entry name" value="Phageshock_PspC_N"/>
</dbReference>
<evidence type="ECO:0000313" key="3">
    <source>
        <dbReference type="EMBL" id="TPE63994.1"/>
    </source>
</evidence>
<dbReference type="Proteomes" id="UP000319897">
    <property type="component" value="Unassembled WGS sequence"/>
</dbReference>
<organism evidence="3 4">
    <name type="scientific">Sandaracinobacter neustonicus</name>
    <dbReference type="NCBI Taxonomy" id="1715348"/>
    <lineage>
        <taxon>Bacteria</taxon>
        <taxon>Pseudomonadati</taxon>
        <taxon>Pseudomonadota</taxon>
        <taxon>Alphaproteobacteria</taxon>
        <taxon>Sphingomonadales</taxon>
        <taxon>Sphingosinicellaceae</taxon>
        <taxon>Sandaracinobacter</taxon>
    </lineage>
</organism>